<gene>
    <name evidence="2" type="ORF">F4Y08_10075</name>
</gene>
<reference evidence="2" key="1">
    <citation type="submission" date="2019-09" db="EMBL/GenBank/DDBJ databases">
        <title>Characterisation of the sponge microbiome using genome-centric metagenomics.</title>
        <authorList>
            <person name="Engelberts J.P."/>
            <person name="Robbins S.J."/>
            <person name="De Goeij J.M."/>
            <person name="Aranda M."/>
            <person name="Bell S.C."/>
            <person name="Webster N.S."/>
        </authorList>
    </citation>
    <scope>NUCLEOTIDE SEQUENCE</scope>
    <source>
        <strain evidence="2">SB0662_bin_9</strain>
    </source>
</reference>
<dbReference type="Gene3D" id="3.40.50.2000">
    <property type="entry name" value="Glycogen Phosphorylase B"/>
    <property type="match status" value="2"/>
</dbReference>
<dbReference type="AlphaFoldDB" id="A0A6B1DWA4"/>
<dbReference type="EMBL" id="VXPY01000072">
    <property type="protein sequence ID" value="MYD90664.1"/>
    <property type="molecule type" value="Genomic_DNA"/>
</dbReference>
<sequence>MTDHLFSDRTALVHDWLNQMGGAENVLEVLHGMFPSAPIYTSLYVPQRMPDAMRGWDIRTSWLNRIPGRDRLARYLLPLYPGAFRSMNLVGHDLVISIKSAFCLGVRTAADGNRARHVCYCLTPTRFLWNFDQYMVREQVSGPARTVTRIMLERLRRWELEAAKGVDDFIAISTAVQERIRDVYSRDSTVIHPPVDTGAFRPRMAAPREGFYLVVSRLIPYKRIDLAVSAFNRMPDRNLVIVGEGRDAAALKAMAGSNIRFTDYLPRRKVVDLMQRCRGFIFPGEEDFGITPVEAMSAGSPVVALRAGGALDTVADQQTGIFFDHSEPEALREAIEAADAANWDREVLYRQADQFSTELFRERFRRFLAAA</sequence>
<proteinExistence type="predicted"/>
<dbReference type="Pfam" id="PF00534">
    <property type="entry name" value="Glycos_transf_1"/>
    <property type="match status" value="1"/>
</dbReference>
<dbReference type="PANTHER" id="PTHR45947">
    <property type="entry name" value="SULFOQUINOVOSYL TRANSFERASE SQD2"/>
    <property type="match status" value="1"/>
</dbReference>
<dbReference type="SUPFAM" id="SSF53756">
    <property type="entry name" value="UDP-Glycosyltransferase/glycogen phosphorylase"/>
    <property type="match status" value="1"/>
</dbReference>
<dbReference type="InterPro" id="IPR050194">
    <property type="entry name" value="Glycosyltransferase_grp1"/>
</dbReference>
<keyword evidence="2" id="KW-0808">Transferase</keyword>
<dbReference type="InterPro" id="IPR001296">
    <property type="entry name" value="Glyco_trans_1"/>
</dbReference>
<dbReference type="GO" id="GO:0016757">
    <property type="term" value="F:glycosyltransferase activity"/>
    <property type="evidence" value="ECO:0007669"/>
    <property type="project" value="InterPro"/>
</dbReference>
<feature type="domain" description="Glycosyl transferase family 1" evidence="1">
    <location>
        <begin position="208"/>
        <end position="338"/>
    </location>
</feature>
<evidence type="ECO:0000259" key="1">
    <source>
        <dbReference type="Pfam" id="PF00534"/>
    </source>
</evidence>
<protein>
    <submittedName>
        <fullName evidence="2">Glycosyltransferase family 4 protein</fullName>
    </submittedName>
</protein>
<organism evidence="2">
    <name type="scientific">Caldilineaceae bacterium SB0662_bin_9</name>
    <dbReference type="NCBI Taxonomy" id="2605258"/>
    <lineage>
        <taxon>Bacteria</taxon>
        <taxon>Bacillati</taxon>
        <taxon>Chloroflexota</taxon>
        <taxon>Caldilineae</taxon>
        <taxon>Caldilineales</taxon>
        <taxon>Caldilineaceae</taxon>
    </lineage>
</organism>
<evidence type="ECO:0000313" key="2">
    <source>
        <dbReference type="EMBL" id="MYD90664.1"/>
    </source>
</evidence>
<comment type="caution">
    <text evidence="2">The sequence shown here is derived from an EMBL/GenBank/DDBJ whole genome shotgun (WGS) entry which is preliminary data.</text>
</comment>
<name>A0A6B1DWA4_9CHLR</name>
<accession>A0A6B1DWA4</accession>
<dbReference type="PANTHER" id="PTHR45947:SF3">
    <property type="entry name" value="SULFOQUINOVOSYL TRANSFERASE SQD2"/>
    <property type="match status" value="1"/>
</dbReference>